<dbReference type="SUPFAM" id="SSF53474">
    <property type="entry name" value="alpha/beta-Hydrolases"/>
    <property type="match status" value="1"/>
</dbReference>
<name>A0ABU9AI63_PSEA5</name>
<keyword evidence="1" id="KW-0472">Membrane</keyword>
<dbReference type="PANTHER" id="PTHR43798">
    <property type="entry name" value="MONOACYLGLYCEROL LIPASE"/>
    <property type="match status" value="1"/>
</dbReference>
<dbReference type="Gene3D" id="3.40.50.1820">
    <property type="entry name" value="alpha/beta hydrolase"/>
    <property type="match status" value="1"/>
</dbReference>
<dbReference type="InterPro" id="IPR050266">
    <property type="entry name" value="AB_hydrolase_sf"/>
</dbReference>
<comment type="caution">
    <text evidence="3">The sequence shown here is derived from an EMBL/GenBank/DDBJ whole genome shotgun (WGS) entry which is preliminary data.</text>
</comment>
<feature type="domain" description="AB hydrolase-1" evidence="2">
    <location>
        <begin position="31"/>
        <end position="149"/>
    </location>
</feature>
<accession>A0ABU9AI63</accession>
<dbReference type="EMBL" id="JBBPIX010000011">
    <property type="protein sequence ID" value="MEK6466008.1"/>
    <property type="molecule type" value="Genomic_DNA"/>
</dbReference>
<dbReference type="Proteomes" id="UP001367513">
    <property type="component" value="Unassembled WGS sequence"/>
</dbReference>
<dbReference type="InterPro" id="IPR029058">
    <property type="entry name" value="AB_hydrolase_fold"/>
</dbReference>
<evidence type="ECO:0000256" key="1">
    <source>
        <dbReference type="SAM" id="Phobius"/>
    </source>
</evidence>
<dbReference type="PANTHER" id="PTHR43798:SF33">
    <property type="entry name" value="HYDROLASE, PUTATIVE (AFU_ORTHOLOGUE AFUA_2G14860)-RELATED"/>
    <property type="match status" value="1"/>
</dbReference>
<dbReference type="InterPro" id="IPR000073">
    <property type="entry name" value="AB_hydrolase_1"/>
</dbReference>
<keyword evidence="4" id="KW-1185">Reference proteome</keyword>
<dbReference type="Pfam" id="PF00561">
    <property type="entry name" value="Abhydrolase_1"/>
    <property type="match status" value="1"/>
</dbReference>
<reference evidence="3 4" key="1">
    <citation type="submission" date="2024-03" db="EMBL/GenBank/DDBJ databases">
        <title>Draft genome sequence of Pseudonocardia carboxydivorans JCM 14827.</title>
        <authorList>
            <person name="Duangmal K."/>
        </authorList>
    </citation>
    <scope>NUCLEOTIDE SEQUENCE [LARGE SCALE GENOMIC DNA]</scope>
    <source>
        <strain evidence="3 4">JCM 14827</strain>
    </source>
</reference>
<gene>
    <name evidence="3" type="ORF">WG925_19895</name>
</gene>
<organism evidence="3 4">
    <name type="scientific">Pseudonocardia alni subsp. carboxydivorans</name>
    <dbReference type="NCBI Taxonomy" id="415010"/>
    <lineage>
        <taxon>Bacteria</taxon>
        <taxon>Bacillati</taxon>
        <taxon>Actinomycetota</taxon>
        <taxon>Actinomycetes</taxon>
        <taxon>Pseudonocardiales</taxon>
        <taxon>Pseudonocardiaceae</taxon>
        <taxon>Pseudonocardia</taxon>
    </lineage>
</organism>
<sequence>MVTRSYRLEVVVRMVAVNGVELAVDEVGQGPPIVLVHGFPHTGLVWSDVRDALREDHRVVVPDLRGFGASTRTTEGLDAGNLSRDLEELIVALGAAPAVVVAIDAGVPAAFLLGMRRPDLVARLVLVESTLWTLPGAEDFFEGGPPWWFGFHGVPGLAESVLRGNEAAYAGWFLDQGTRGRGIRPDLRSAMAGTFARPDALRCAFALYRSLPETGRQISTAVAGARLTVPTTAVGAAPVGRALENQLRGVTDVLDGHLFDDCGHIVPLDRPDELVALLRPG</sequence>
<evidence type="ECO:0000259" key="2">
    <source>
        <dbReference type="Pfam" id="PF00561"/>
    </source>
</evidence>
<keyword evidence="1" id="KW-1133">Transmembrane helix</keyword>
<keyword evidence="1" id="KW-0812">Transmembrane</keyword>
<evidence type="ECO:0000313" key="4">
    <source>
        <dbReference type="Proteomes" id="UP001367513"/>
    </source>
</evidence>
<keyword evidence="3" id="KW-0378">Hydrolase</keyword>
<evidence type="ECO:0000313" key="3">
    <source>
        <dbReference type="EMBL" id="MEK6466008.1"/>
    </source>
</evidence>
<dbReference type="GO" id="GO:0016787">
    <property type="term" value="F:hydrolase activity"/>
    <property type="evidence" value="ECO:0007669"/>
    <property type="project" value="UniProtKB-KW"/>
</dbReference>
<feature type="transmembrane region" description="Helical" evidence="1">
    <location>
        <begin position="89"/>
        <end position="113"/>
    </location>
</feature>
<proteinExistence type="predicted"/>
<protein>
    <submittedName>
        <fullName evidence="3">Alpha/beta hydrolase</fullName>
    </submittedName>
</protein>